<protein>
    <submittedName>
        <fullName evidence="1">Uncharacterized protein</fullName>
    </submittedName>
</protein>
<proteinExistence type="predicted"/>
<accession>A0A822DAZ4</accession>
<comment type="caution">
    <text evidence="1">The sequence shown here is derived from an EMBL/GenBank/DDBJ whole genome shotgun (WGS) entry which is preliminary data.</text>
</comment>
<feature type="non-terminal residue" evidence="1">
    <location>
        <position position="1"/>
    </location>
</feature>
<dbReference type="Proteomes" id="UP000663848">
    <property type="component" value="Unassembled WGS sequence"/>
</dbReference>
<reference evidence="1" key="1">
    <citation type="submission" date="2021-02" db="EMBL/GenBank/DDBJ databases">
        <authorList>
            <person name="Nowell W R."/>
        </authorList>
    </citation>
    <scope>NUCLEOTIDE SEQUENCE</scope>
</reference>
<dbReference type="AlphaFoldDB" id="A0A822DAZ4"/>
<dbReference type="EMBL" id="CAJOBR010059048">
    <property type="protein sequence ID" value="CAF5068338.1"/>
    <property type="molecule type" value="Genomic_DNA"/>
</dbReference>
<name>A0A822DAZ4_9BILA</name>
<evidence type="ECO:0000313" key="2">
    <source>
        <dbReference type="Proteomes" id="UP000663848"/>
    </source>
</evidence>
<evidence type="ECO:0000313" key="1">
    <source>
        <dbReference type="EMBL" id="CAF5068338.1"/>
    </source>
</evidence>
<organism evidence="1 2">
    <name type="scientific">Rotaria socialis</name>
    <dbReference type="NCBI Taxonomy" id="392032"/>
    <lineage>
        <taxon>Eukaryota</taxon>
        <taxon>Metazoa</taxon>
        <taxon>Spiralia</taxon>
        <taxon>Gnathifera</taxon>
        <taxon>Rotifera</taxon>
        <taxon>Eurotatoria</taxon>
        <taxon>Bdelloidea</taxon>
        <taxon>Philodinida</taxon>
        <taxon>Philodinidae</taxon>
        <taxon>Rotaria</taxon>
    </lineage>
</organism>
<gene>
    <name evidence="1" type="ORF">QYT958_LOCUS43074</name>
</gene>
<sequence length="17" mass="2138">MVCLEIILKWFVLMVYH</sequence>